<keyword evidence="4 9" id="KW-0378">Hydrolase</keyword>
<evidence type="ECO:0000313" key="12">
    <source>
        <dbReference type="EMBL" id="EKF86265.1"/>
    </source>
</evidence>
<evidence type="ECO:0000259" key="11">
    <source>
        <dbReference type="PROSITE" id="PS51131"/>
    </source>
</evidence>
<evidence type="ECO:0000256" key="2">
    <source>
        <dbReference type="ARBA" id="ARBA00022741"/>
    </source>
</evidence>
<dbReference type="Pfam" id="PF04423">
    <property type="entry name" value="Rad50_zn_hook"/>
    <property type="match status" value="1"/>
</dbReference>
<dbReference type="PROSITE" id="PS51131">
    <property type="entry name" value="ZN_HOOK"/>
    <property type="match status" value="1"/>
</dbReference>
<feature type="binding site" evidence="9">
    <location>
        <position position="12"/>
    </location>
    <ligand>
        <name>ATP</name>
        <dbReference type="ChEBI" id="CHEBI:30616"/>
    </ligand>
</feature>
<evidence type="ECO:0000256" key="6">
    <source>
        <dbReference type="ARBA" id="ARBA00022840"/>
    </source>
</evidence>
<protein>
    <recommendedName>
        <fullName evidence="9">DNA double-strand break repair Rad50 ATPase</fullName>
    </recommendedName>
</protein>
<comment type="function">
    <text evidence="9">Part of the Rad50/Mre11 complex, which is involved in the early steps of DNA double-strand break (DSB) repair. The complex may facilitate opening of the processed DNA ends to aid in the recruitment of HerA and NurA. Rad50 controls the balance between DNA end bridging and DNA resection via ATP-dependent structural rearrangements of the Rad50/Mre11 complex.</text>
</comment>
<feature type="binding site" evidence="9">
    <location>
        <begin position="32"/>
        <end position="38"/>
    </location>
    <ligand>
        <name>ATP</name>
        <dbReference type="ChEBI" id="CHEBI:30616"/>
    </ligand>
</feature>
<reference evidence="12 13" key="1">
    <citation type="journal article" date="2012" name="J. Bacteriol.">
        <title>Draft genome sequence of Methanobacterium formicicum DSM 3637, an archaebacterium isolated from the methane producer amoeba Pelomyxa palustris.</title>
        <authorList>
            <person name="Gutierrez G."/>
        </authorList>
    </citation>
    <scope>NUCLEOTIDE SEQUENCE [LARGE SCALE GENOMIC DNA]</scope>
    <source>
        <strain evidence="13">DSM 3637 / PP1</strain>
    </source>
</reference>
<dbReference type="GO" id="GO:0006302">
    <property type="term" value="P:double-strand break repair"/>
    <property type="evidence" value="ECO:0007669"/>
    <property type="project" value="UniProtKB-UniRule"/>
</dbReference>
<feature type="coiled-coil region" evidence="9">
    <location>
        <begin position="646"/>
        <end position="680"/>
    </location>
</feature>
<keyword evidence="5 9" id="KW-0862">Zinc</keyword>
<dbReference type="OrthoDB" id="25344at2157"/>
<dbReference type="PATRIC" id="fig|1204725.3.peg.982"/>
<dbReference type="InterPro" id="IPR003395">
    <property type="entry name" value="RecF/RecN/SMC_N"/>
</dbReference>
<feature type="coiled-coil region" evidence="9">
    <location>
        <begin position="324"/>
        <end position="382"/>
    </location>
</feature>
<feature type="coiled-coil region" evidence="9">
    <location>
        <begin position="526"/>
        <end position="614"/>
    </location>
</feature>
<keyword evidence="7 9" id="KW-0175">Coiled coil</keyword>
<evidence type="ECO:0000256" key="1">
    <source>
        <dbReference type="ARBA" id="ARBA00022723"/>
    </source>
</evidence>
<dbReference type="AlphaFoldDB" id="K2RU18"/>
<dbReference type="InterPro" id="IPR013134">
    <property type="entry name" value="Zn_hook_RAD50"/>
</dbReference>
<evidence type="ECO:0000256" key="9">
    <source>
        <dbReference type="HAMAP-Rule" id="MF_00449"/>
    </source>
</evidence>
<feature type="binding site" evidence="9">
    <location>
        <begin position="809"/>
        <end position="814"/>
    </location>
    <ligand>
        <name>ATP</name>
        <dbReference type="ChEBI" id="CHEBI:30616"/>
    </ligand>
</feature>
<proteinExistence type="inferred from homology"/>
<evidence type="ECO:0000256" key="3">
    <source>
        <dbReference type="ARBA" id="ARBA00022763"/>
    </source>
</evidence>
<dbReference type="PANTHER" id="PTHR32114">
    <property type="entry name" value="ABC TRANSPORTER ABCH.3"/>
    <property type="match status" value="1"/>
</dbReference>
<dbReference type="Gene3D" id="3.40.50.300">
    <property type="entry name" value="P-loop containing nucleotide triphosphate hydrolases"/>
    <property type="match status" value="2"/>
</dbReference>
<feature type="domain" description="Zinc-hook" evidence="11">
    <location>
        <begin position="412"/>
        <end position="509"/>
    </location>
</feature>
<evidence type="ECO:0000313" key="13">
    <source>
        <dbReference type="Proteomes" id="UP000007360"/>
    </source>
</evidence>
<sequence length="899" mass="103984">MIIESLHISNFKSHRDTRIEFDTGISIIIGGNGAGKSSILEAVSFALFKQHTSKRIEQLITIGQKRMSVEIQFTANGRTYRVLRERTKTSSKAIMKIKEGGRFQSLVSGDKQVTLEVQNLLEMDGDLFLNAVYVRQGEIADLIDKTSSEKKQMIGRLLGIDSLEKAWKNLKVILDKYNERNIRLEGKIESFEDFETEFTVKKDRKRALALKIKDINLKRDENIIESDLLQEKKEILDKRSMEFENANTLLKSKKDFQDQLEKSRKDLEGQLNEIILKEEEITRIEPRLKKLNVLKSLAEKSKELKVLQKDKKGIITILNDIERFEKVLNENEQFYNEYSELDSEINNLQYAKDQFEGSRMLIQQYTERKSKIEGKMKQSLKKIRDVLEKSNQVLGTSFASVEEFENHLSTFKPQLEAQIREASDSIQDIKRELSNLQVKNENLEKPINELEQVKDQCPICKSDITPQKREELLTDYQSEIEDNQEISGTLKVRLDELESKKRILDSQQSNIQSINLGILKEYLKSGNDHQQEIDNINSSLQELQKKIVILENIEKDIQNNRSKLAAIKGNYEKYLTALGSLESLGDYEEHRARLDEINAAIRDLKKNISALMEIAGDSVEDLPGEIAYLEQLSREHQHLLGQVSQKESLIQRIDENQRQIREINEELDQIQKVIDDLNYNEEAHERVKNEWKLKNEELMELSGQKQLLVGQLDQLSNSIQEIEQKLDSLKKYEKELKNLKDFLKLLNIIRDLYGKDGVQKDLRNISRPLIEEKTRELFERFNFEYSDVRLDEDYDVTIYGPSGESSLDMISGGEKIAVALALRLGITQVLSGGNLEMIMLDEPTIHLDAYRRQELIDLLKKMSIIPQMIIVTHDVDLEDAADNIMKIEKEDGVSFLVES</sequence>
<feature type="coiled-coil region" evidence="9">
    <location>
        <begin position="412"/>
        <end position="453"/>
    </location>
</feature>
<dbReference type="GO" id="GO:0005524">
    <property type="term" value="F:ATP binding"/>
    <property type="evidence" value="ECO:0007669"/>
    <property type="project" value="UniProtKB-UniRule"/>
</dbReference>
<dbReference type="SUPFAM" id="SSF52540">
    <property type="entry name" value="P-loop containing nucleoside triphosphate hydrolases"/>
    <property type="match status" value="1"/>
</dbReference>
<comment type="caution">
    <text evidence="12">The sequence shown here is derived from an EMBL/GenBank/DDBJ whole genome shotgun (WGS) entry which is preliminary data.</text>
</comment>
<keyword evidence="13" id="KW-1185">Reference proteome</keyword>
<evidence type="ECO:0000256" key="7">
    <source>
        <dbReference type="ARBA" id="ARBA00023054"/>
    </source>
</evidence>
<keyword evidence="3 9" id="KW-0227">DNA damage</keyword>
<keyword evidence="8 9" id="KW-0234">DNA repair</keyword>
<accession>K2RU18</accession>
<feature type="binding site" evidence="9 10">
    <location>
        <position position="457"/>
    </location>
    <ligand>
        <name>Zn(2+)</name>
        <dbReference type="ChEBI" id="CHEBI:29105"/>
    </ligand>
</feature>
<evidence type="ECO:0000256" key="5">
    <source>
        <dbReference type="ARBA" id="ARBA00022833"/>
    </source>
</evidence>
<comment type="domain">
    <text evidence="9">The two conserved Cys that bind zinc constitute the zinc-hook, which separates the large intramolecular coiled coil regions. The 2 Cys residues coordinate one molecule of zinc with the help of the 2 Cys residues of the zinc-hook of another Rad50 molecule, thereby forming a V-shaped homodimer.</text>
</comment>
<evidence type="ECO:0000256" key="8">
    <source>
        <dbReference type="ARBA" id="ARBA00023204"/>
    </source>
</evidence>
<evidence type="ECO:0000256" key="10">
    <source>
        <dbReference type="PROSITE-ProRule" id="PRU00471"/>
    </source>
</evidence>
<dbReference type="Pfam" id="PF02463">
    <property type="entry name" value="SMC_N"/>
    <property type="match status" value="1"/>
</dbReference>
<dbReference type="Gene3D" id="1.10.287.510">
    <property type="entry name" value="Helix hairpin bin"/>
    <property type="match status" value="1"/>
</dbReference>
<dbReference type="InterPro" id="IPR022982">
    <property type="entry name" value="Rad50_ATPase_archaeal"/>
</dbReference>
<name>K2RU18_METFP</name>
<feature type="coiled-coil region" evidence="9">
    <location>
        <begin position="253"/>
        <end position="280"/>
    </location>
</feature>
<dbReference type="GO" id="GO:0008270">
    <property type="term" value="F:zinc ion binding"/>
    <property type="evidence" value="ECO:0007669"/>
    <property type="project" value="UniProtKB-UniRule"/>
</dbReference>
<dbReference type="GO" id="GO:0016887">
    <property type="term" value="F:ATP hydrolysis activity"/>
    <property type="evidence" value="ECO:0007669"/>
    <property type="project" value="UniProtKB-UniRule"/>
</dbReference>
<dbReference type="EMBL" id="AMPO01000003">
    <property type="protein sequence ID" value="EKF86265.1"/>
    <property type="molecule type" value="Genomic_DNA"/>
</dbReference>
<comment type="cofactor">
    <cofactor evidence="9">
        <name>Zn(2+)</name>
        <dbReference type="ChEBI" id="CHEBI:29105"/>
    </cofactor>
    <text evidence="9">Binds 1 zinc ion per homodimer.</text>
</comment>
<dbReference type="SUPFAM" id="SSF75712">
    <property type="entry name" value="Rad50 coiled-coil Zn hook"/>
    <property type="match status" value="1"/>
</dbReference>
<keyword evidence="2 9" id="KW-0547">Nucleotide-binding</keyword>
<comment type="similarity">
    <text evidence="9">Belongs to the SMC family. RAD50 subfamily.</text>
</comment>
<comment type="subunit">
    <text evidence="9">Homodimer. Forms a heterotetramer composed of two Mre11 subunits and two Rad50 subunits.</text>
</comment>
<feature type="binding site" evidence="9 10">
    <location>
        <position position="460"/>
    </location>
    <ligand>
        <name>Zn(2+)</name>
        <dbReference type="ChEBI" id="CHEBI:29105"/>
    </ligand>
</feature>
<organism evidence="12 13">
    <name type="scientific">Methanobacterium formicicum (strain DSM 3637 / PP1)</name>
    <dbReference type="NCBI Taxonomy" id="1204725"/>
    <lineage>
        <taxon>Archaea</taxon>
        <taxon>Methanobacteriati</taxon>
        <taxon>Methanobacteriota</taxon>
        <taxon>Methanomada group</taxon>
        <taxon>Methanobacteria</taxon>
        <taxon>Methanobacteriales</taxon>
        <taxon>Methanobacteriaceae</taxon>
        <taxon>Methanobacterium</taxon>
    </lineage>
</organism>
<feature type="coiled-coil region" evidence="9">
    <location>
        <begin position="705"/>
        <end position="749"/>
    </location>
</feature>
<evidence type="ECO:0000256" key="4">
    <source>
        <dbReference type="ARBA" id="ARBA00022801"/>
    </source>
</evidence>
<dbReference type="Proteomes" id="UP000007360">
    <property type="component" value="Unassembled WGS sequence"/>
</dbReference>
<dbReference type="PANTHER" id="PTHR32114:SF2">
    <property type="entry name" value="ABC TRANSPORTER ABCH.3"/>
    <property type="match status" value="1"/>
</dbReference>
<dbReference type="HAMAP" id="MF_00449">
    <property type="entry name" value="RAD50"/>
    <property type="match status" value="1"/>
</dbReference>
<keyword evidence="1 9" id="KW-0479">Metal-binding</keyword>
<gene>
    <name evidence="9" type="primary">rad50</name>
    <name evidence="12" type="ORF">A994_04895</name>
</gene>
<keyword evidence="6 9" id="KW-0067">ATP-binding</keyword>
<dbReference type="InterPro" id="IPR027417">
    <property type="entry name" value="P-loop_NTPase"/>
</dbReference>
<feature type="binding site" evidence="9">
    <location>
        <position position="136"/>
    </location>
    <ligand>
        <name>ATP</name>
        <dbReference type="ChEBI" id="CHEBI:30616"/>
    </ligand>
</feature>